<dbReference type="Gene3D" id="3.30.9.10">
    <property type="entry name" value="D-Amino Acid Oxidase, subunit A, domain 2"/>
    <property type="match status" value="1"/>
</dbReference>
<dbReference type="NCBIfam" id="NF046069">
    <property type="entry name" value="AkvoneHdxseRdmE"/>
    <property type="match status" value="1"/>
</dbReference>
<dbReference type="Pfam" id="PF01494">
    <property type="entry name" value="FAD_binding_3"/>
    <property type="match status" value="1"/>
</dbReference>
<dbReference type="NCBIfam" id="NF046068">
    <property type="entry name" value="AkvoneHdxseDnrF"/>
    <property type="match status" value="1"/>
</dbReference>
<dbReference type="GO" id="GO:0016709">
    <property type="term" value="F:oxidoreductase activity, acting on paired donors, with incorporation or reduction of molecular oxygen, NAD(P)H as one donor, and incorporation of one atom of oxygen"/>
    <property type="evidence" value="ECO:0007669"/>
    <property type="project" value="UniProtKB-ARBA"/>
</dbReference>
<dbReference type="Gene3D" id="3.50.50.60">
    <property type="entry name" value="FAD/NAD(P)-binding domain"/>
    <property type="match status" value="1"/>
</dbReference>
<dbReference type="GO" id="GO:0071949">
    <property type="term" value="F:FAD binding"/>
    <property type="evidence" value="ECO:0007669"/>
    <property type="project" value="InterPro"/>
</dbReference>
<dbReference type="InterPro" id="IPR050641">
    <property type="entry name" value="RIFMO-like"/>
</dbReference>
<proteinExistence type="predicted"/>
<dbReference type="PANTHER" id="PTHR43004">
    <property type="entry name" value="TRK SYSTEM POTASSIUM UPTAKE PROTEIN"/>
    <property type="match status" value="1"/>
</dbReference>
<dbReference type="RefSeq" id="WP_123745609.1">
    <property type="nucleotide sequence ID" value="NZ_RJKM01000001.1"/>
</dbReference>
<evidence type="ECO:0000256" key="1">
    <source>
        <dbReference type="ARBA" id="ARBA00001974"/>
    </source>
</evidence>
<keyword evidence="4" id="KW-0812">Transmembrane</keyword>
<dbReference type="OrthoDB" id="4246007at2"/>
<evidence type="ECO:0000256" key="2">
    <source>
        <dbReference type="ARBA" id="ARBA00022630"/>
    </source>
</evidence>
<dbReference type="PANTHER" id="PTHR43004:SF19">
    <property type="entry name" value="BINDING MONOOXYGENASE, PUTATIVE (JCVI)-RELATED"/>
    <property type="match status" value="1"/>
</dbReference>
<dbReference type="Gene3D" id="3.40.30.120">
    <property type="match status" value="1"/>
</dbReference>
<dbReference type="AlphaFoldDB" id="A0A3N1HCS3"/>
<evidence type="ECO:0000256" key="4">
    <source>
        <dbReference type="SAM" id="Phobius"/>
    </source>
</evidence>
<sequence>MGDDRRVQVLVVGAGLSGLTAALFLAQQGVSVLGISKHRGTSPHPKATGQTHRTMEVLRRAGVADEVLAGEAGLGGGLVIKVAESLRGRVFHSIVHEDDEWDATLSPERPALASQDHVEPVLLRRARELGAEVLFETELVSLAQDDDGVTARVRSAGDEYAVRADYVIGADGHRGVVRGFAGIGRQGPGELTRHVGVVFDADLTAHIVPDKLTLFYLRNPAFTGAFVATNTARRNVFTIEYDPARESAADYPVQRCVELLRIATDAPDLEPDVLEVTAWEMAAWVSDRFRAGRVFLVGDAAKVTPPTGGLGGNTAIGDGFDLAWKLAEVLKGEAGVGLLDSYEAERRPYAKLVVDGSYANYVQRFAPHLAGPDVPAEVDPMHLTLGYRCRSNAVLIEDTDPSPMEDPADPSARPGFRAPHVVVTHNGREVSTVDLFRTWTLVTLNPDWRAVAAPSLHVPAVTDPTGALSTRYRIGRTGAALVRPDGVIAHHTTNPPASPTALTTTLHTLKSL</sequence>
<keyword evidence="7" id="KW-1185">Reference proteome</keyword>
<dbReference type="Proteomes" id="UP000268727">
    <property type="component" value="Unassembled WGS sequence"/>
</dbReference>
<reference evidence="6 7" key="1">
    <citation type="submission" date="2018-11" db="EMBL/GenBank/DDBJ databases">
        <title>Sequencing the genomes of 1000 actinobacteria strains.</title>
        <authorList>
            <person name="Klenk H.-P."/>
        </authorList>
    </citation>
    <scope>NUCLEOTIDE SEQUENCE [LARGE SCALE GENOMIC DNA]</scope>
    <source>
        <strain evidence="6 7">DSM 44231</strain>
    </source>
</reference>
<protein>
    <submittedName>
        <fullName evidence="6">Aklavinone 12-hydroxylase</fullName>
    </submittedName>
</protein>
<evidence type="ECO:0000259" key="5">
    <source>
        <dbReference type="Pfam" id="PF01494"/>
    </source>
</evidence>
<dbReference type="SUPFAM" id="SSF51905">
    <property type="entry name" value="FAD/NAD(P)-binding domain"/>
    <property type="match status" value="1"/>
</dbReference>
<gene>
    <name evidence="6" type="ORF">EDD40_5699</name>
</gene>
<keyword evidence="4" id="KW-1133">Transmembrane helix</keyword>
<evidence type="ECO:0000313" key="7">
    <source>
        <dbReference type="Proteomes" id="UP000268727"/>
    </source>
</evidence>
<keyword evidence="2" id="KW-0285">Flavoprotein</keyword>
<keyword evidence="4" id="KW-0472">Membrane</keyword>
<accession>A0A3N1HCS3</accession>
<feature type="domain" description="FAD-binding" evidence="5">
    <location>
        <begin position="6"/>
        <end position="356"/>
    </location>
</feature>
<dbReference type="Pfam" id="PF21274">
    <property type="entry name" value="Rng_hyd_C"/>
    <property type="match status" value="1"/>
</dbReference>
<organism evidence="6 7">
    <name type="scientific">Saccharothrix texasensis</name>
    <dbReference type="NCBI Taxonomy" id="103734"/>
    <lineage>
        <taxon>Bacteria</taxon>
        <taxon>Bacillati</taxon>
        <taxon>Actinomycetota</taxon>
        <taxon>Actinomycetes</taxon>
        <taxon>Pseudonocardiales</taxon>
        <taxon>Pseudonocardiaceae</taxon>
        <taxon>Saccharothrix</taxon>
    </lineage>
</organism>
<dbReference type="PRINTS" id="PR00420">
    <property type="entry name" value="RNGMNOXGNASE"/>
</dbReference>
<comment type="cofactor">
    <cofactor evidence="1">
        <name>FAD</name>
        <dbReference type="ChEBI" id="CHEBI:57692"/>
    </cofactor>
</comment>
<dbReference type="EMBL" id="RJKM01000001">
    <property type="protein sequence ID" value="ROP40291.1"/>
    <property type="molecule type" value="Genomic_DNA"/>
</dbReference>
<name>A0A3N1HCS3_9PSEU</name>
<dbReference type="InterPro" id="IPR036188">
    <property type="entry name" value="FAD/NAD-bd_sf"/>
</dbReference>
<keyword evidence="3" id="KW-0274">FAD</keyword>
<dbReference type="InterPro" id="IPR002938">
    <property type="entry name" value="FAD-bd"/>
</dbReference>
<evidence type="ECO:0000313" key="6">
    <source>
        <dbReference type="EMBL" id="ROP40291.1"/>
    </source>
</evidence>
<feature type="transmembrane region" description="Helical" evidence="4">
    <location>
        <begin position="7"/>
        <end position="26"/>
    </location>
</feature>
<evidence type="ECO:0000256" key="3">
    <source>
        <dbReference type="ARBA" id="ARBA00022827"/>
    </source>
</evidence>
<comment type="caution">
    <text evidence="6">The sequence shown here is derived from an EMBL/GenBank/DDBJ whole genome shotgun (WGS) entry which is preliminary data.</text>
</comment>